<sequence length="87" mass="10452">MNCIGNRDKNLIKHKVVNKECEEVFFNQPLIINSDSKHFKNEYRYQALGKTSANRLLFIAFTHRNRLIRIISARDQNKKERRQYEKA</sequence>
<proteinExistence type="predicted"/>
<protein>
    <recommendedName>
        <fullName evidence="3">BrnT family toxin</fullName>
    </recommendedName>
</protein>
<reference evidence="1 2" key="1">
    <citation type="submission" date="2017-09" db="EMBL/GenBank/DDBJ databases">
        <title>Depth-based differentiation of microbial function through sediment-hosted aquifers and enrichment of novel symbionts in the deep terrestrial subsurface.</title>
        <authorList>
            <person name="Probst A.J."/>
            <person name="Ladd B."/>
            <person name="Jarett J.K."/>
            <person name="Geller-Mcgrath D.E."/>
            <person name="Sieber C.M."/>
            <person name="Emerson J.B."/>
            <person name="Anantharaman K."/>
            <person name="Thomas B.C."/>
            <person name="Malmstrom R."/>
            <person name="Stieglmeier M."/>
            <person name="Klingl A."/>
            <person name="Woyke T."/>
            <person name="Ryan C.M."/>
            <person name="Banfield J.F."/>
        </authorList>
    </citation>
    <scope>NUCLEOTIDE SEQUENCE [LARGE SCALE GENOMIC DNA]</scope>
    <source>
        <strain evidence="1">CG22_combo_CG10-13_8_21_14_all_38_20</strain>
    </source>
</reference>
<evidence type="ECO:0000313" key="2">
    <source>
        <dbReference type="Proteomes" id="UP000231246"/>
    </source>
</evidence>
<evidence type="ECO:0000313" key="1">
    <source>
        <dbReference type="EMBL" id="PIP62132.1"/>
    </source>
</evidence>
<dbReference type="EMBL" id="PCTA01000003">
    <property type="protein sequence ID" value="PIP62132.1"/>
    <property type="molecule type" value="Genomic_DNA"/>
</dbReference>
<dbReference type="Gene3D" id="3.10.450.530">
    <property type="entry name" value="Ribonuclease toxin, BrnT, of type II toxin-antitoxin system"/>
    <property type="match status" value="1"/>
</dbReference>
<organism evidence="1 2">
    <name type="scientific">Candidatus Roizmanbacteria bacterium CG22_combo_CG10-13_8_21_14_all_38_20</name>
    <dbReference type="NCBI Taxonomy" id="1974862"/>
    <lineage>
        <taxon>Bacteria</taxon>
        <taxon>Candidatus Roizmaniibacteriota</taxon>
    </lineage>
</organism>
<comment type="caution">
    <text evidence="1">The sequence shown here is derived from an EMBL/GenBank/DDBJ whole genome shotgun (WGS) entry which is preliminary data.</text>
</comment>
<evidence type="ECO:0008006" key="3">
    <source>
        <dbReference type="Google" id="ProtNLM"/>
    </source>
</evidence>
<accession>A0A2H0BWT7</accession>
<dbReference type="AlphaFoldDB" id="A0A2H0BWT7"/>
<dbReference type="Pfam" id="PF04365">
    <property type="entry name" value="BrnT_toxin"/>
    <property type="match status" value="1"/>
</dbReference>
<dbReference type="Proteomes" id="UP000231246">
    <property type="component" value="Unassembled WGS sequence"/>
</dbReference>
<dbReference type="InterPro" id="IPR038573">
    <property type="entry name" value="BrnT_sf"/>
</dbReference>
<name>A0A2H0BWT7_9BACT</name>
<gene>
    <name evidence="1" type="ORF">COW99_00400</name>
</gene>
<dbReference type="InterPro" id="IPR007460">
    <property type="entry name" value="BrnT_toxin"/>
</dbReference>